<keyword evidence="5 7" id="KW-1133">Transmembrane helix</keyword>
<dbReference type="PANTHER" id="PTHR34584">
    <property type="entry name" value="NA(+)/H(+) ANTIPORTER SUBUNIT E1"/>
    <property type="match status" value="1"/>
</dbReference>
<evidence type="ECO:0000313" key="8">
    <source>
        <dbReference type="EMBL" id="MFC3085212.1"/>
    </source>
</evidence>
<dbReference type="RefSeq" id="WP_197646907.1">
    <property type="nucleotide sequence ID" value="NZ_JAEACP010000021.1"/>
</dbReference>
<evidence type="ECO:0000256" key="6">
    <source>
        <dbReference type="ARBA" id="ARBA00023136"/>
    </source>
</evidence>
<protein>
    <submittedName>
        <fullName evidence="8">Na+/H+ antiporter subunit E</fullName>
    </submittedName>
</protein>
<comment type="subcellular location">
    <subcellularLocation>
        <location evidence="1">Cell membrane</location>
        <topology evidence="1">Multi-pass membrane protein</topology>
    </subcellularLocation>
</comment>
<dbReference type="NCBIfam" id="NF006520">
    <property type="entry name" value="PRK08965.1-4"/>
    <property type="match status" value="1"/>
</dbReference>
<gene>
    <name evidence="8" type="ORF">ACFOD6_04030</name>
</gene>
<keyword evidence="6 7" id="KW-0472">Membrane</keyword>
<keyword evidence="9" id="KW-1185">Reference proteome</keyword>
<evidence type="ECO:0000256" key="7">
    <source>
        <dbReference type="SAM" id="Phobius"/>
    </source>
</evidence>
<dbReference type="Proteomes" id="UP001595445">
    <property type="component" value="Unassembled WGS sequence"/>
</dbReference>
<reference evidence="9" key="1">
    <citation type="journal article" date="2019" name="Int. J. Syst. Evol. Microbiol.">
        <title>The Global Catalogue of Microorganisms (GCM) 10K type strain sequencing project: providing services to taxonomists for standard genome sequencing and annotation.</title>
        <authorList>
            <consortium name="The Broad Institute Genomics Platform"/>
            <consortium name="The Broad Institute Genome Sequencing Center for Infectious Disease"/>
            <person name="Wu L."/>
            <person name="Ma J."/>
        </authorList>
    </citation>
    <scope>NUCLEOTIDE SEQUENCE [LARGE SCALE GENOMIC DNA]</scope>
    <source>
        <strain evidence="9">KCTC 62102</strain>
    </source>
</reference>
<dbReference type="PANTHER" id="PTHR34584:SF1">
    <property type="entry name" value="NA(+)_H(+) ANTIPORTER SUBUNIT E1"/>
    <property type="match status" value="1"/>
</dbReference>
<evidence type="ECO:0000256" key="3">
    <source>
        <dbReference type="ARBA" id="ARBA00022475"/>
    </source>
</evidence>
<dbReference type="InterPro" id="IPR002758">
    <property type="entry name" value="Cation_antiport_E"/>
</dbReference>
<comment type="similarity">
    <text evidence="2">Belongs to the CPA3 antiporters (TC 2.A.63) subunit E family.</text>
</comment>
<proteinExistence type="inferred from homology"/>
<comment type="caution">
    <text evidence="8">The sequence shown here is derived from an EMBL/GenBank/DDBJ whole genome shotgun (WGS) entry which is preliminary data.</text>
</comment>
<evidence type="ECO:0000256" key="1">
    <source>
        <dbReference type="ARBA" id="ARBA00004651"/>
    </source>
</evidence>
<name>A0ABV7DRS7_9RHOB</name>
<organism evidence="8 9">
    <name type="scientific">Tabrizicola soli</name>
    <dbReference type="NCBI Taxonomy" id="2185115"/>
    <lineage>
        <taxon>Bacteria</taxon>
        <taxon>Pseudomonadati</taxon>
        <taxon>Pseudomonadota</taxon>
        <taxon>Alphaproteobacteria</taxon>
        <taxon>Rhodobacterales</taxon>
        <taxon>Paracoccaceae</taxon>
        <taxon>Tabrizicola</taxon>
    </lineage>
</organism>
<evidence type="ECO:0000256" key="2">
    <source>
        <dbReference type="ARBA" id="ARBA00006228"/>
    </source>
</evidence>
<feature type="transmembrane region" description="Helical" evidence="7">
    <location>
        <begin position="62"/>
        <end position="82"/>
    </location>
</feature>
<dbReference type="PIRSF" id="PIRSF019239">
    <property type="entry name" value="MrpE"/>
    <property type="match status" value="1"/>
</dbReference>
<accession>A0ABV7DRS7</accession>
<evidence type="ECO:0000256" key="5">
    <source>
        <dbReference type="ARBA" id="ARBA00022989"/>
    </source>
</evidence>
<dbReference type="EMBL" id="JBHRSM010000009">
    <property type="protein sequence ID" value="MFC3085212.1"/>
    <property type="molecule type" value="Genomic_DNA"/>
</dbReference>
<keyword evidence="4 7" id="KW-0812">Transmembrane</keyword>
<keyword evidence="3" id="KW-1003">Cell membrane</keyword>
<evidence type="ECO:0000256" key="4">
    <source>
        <dbReference type="ARBA" id="ARBA00022692"/>
    </source>
</evidence>
<evidence type="ECO:0000313" key="9">
    <source>
        <dbReference type="Proteomes" id="UP001595445"/>
    </source>
</evidence>
<dbReference type="Pfam" id="PF01899">
    <property type="entry name" value="MNHE"/>
    <property type="match status" value="1"/>
</dbReference>
<sequence length="160" mass="17433">MSRILPHPLLTLALILMWLVLTRASLGHLVLGTAVGVGAGLVYARLETGPTRLRSVTALVRLAGVVALDIVRSNAAVAVLIVSSRRHRKSGFVEIPLRLQDPTGLALLAMIITGTPGTAWLEHDRASGVLLLHVFDLKDPEDWRHLIRTRYEALLLEAFA</sequence>